<name>A0A9Q3CSR4_9BASI</name>
<evidence type="ECO:0000313" key="1">
    <source>
        <dbReference type="EMBL" id="MBW0488745.1"/>
    </source>
</evidence>
<dbReference type="Gene3D" id="2.40.70.10">
    <property type="entry name" value="Acid Proteases"/>
    <property type="match status" value="1"/>
</dbReference>
<dbReference type="EMBL" id="AVOT02009749">
    <property type="protein sequence ID" value="MBW0488745.1"/>
    <property type="molecule type" value="Genomic_DNA"/>
</dbReference>
<protein>
    <submittedName>
        <fullName evidence="1">Uncharacterized protein</fullName>
    </submittedName>
</protein>
<proteinExistence type="predicted"/>
<reference evidence="1" key="1">
    <citation type="submission" date="2021-03" db="EMBL/GenBank/DDBJ databases">
        <title>Draft genome sequence of rust myrtle Austropuccinia psidii MF-1, a brazilian biotype.</title>
        <authorList>
            <person name="Quecine M.C."/>
            <person name="Pachon D.M.R."/>
            <person name="Bonatelli M.L."/>
            <person name="Correr F.H."/>
            <person name="Franceschini L.M."/>
            <person name="Leite T.F."/>
            <person name="Margarido G.R.A."/>
            <person name="Almeida C.A."/>
            <person name="Ferrarezi J.A."/>
            <person name="Labate C.A."/>
        </authorList>
    </citation>
    <scope>NUCLEOTIDE SEQUENCE</scope>
    <source>
        <strain evidence="1">MF-1</strain>
    </source>
</reference>
<organism evidence="1 2">
    <name type="scientific">Austropuccinia psidii MF-1</name>
    <dbReference type="NCBI Taxonomy" id="1389203"/>
    <lineage>
        <taxon>Eukaryota</taxon>
        <taxon>Fungi</taxon>
        <taxon>Dikarya</taxon>
        <taxon>Basidiomycota</taxon>
        <taxon>Pucciniomycotina</taxon>
        <taxon>Pucciniomycetes</taxon>
        <taxon>Pucciniales</taxon>
        <taxon>Sphaerophragmiaceae</taxon>
        <taxon>Austropuccinia</taxon>
    </lineage>
</organism>
<dbReference type="AlphaFoldDB" id="A0A9Q3CSR4"/>
<keyword evidence="2" id="KW-1185">Reference proteome</keyword>
<gene>
    <name evidence="1" type="ORF">O181_028460</name>
</gene>
<accession>A0A9Q3CSR4</accession>
<dbReference type="Proteomes" id="UP000765509">
    <property type="component" value="Unassembled WGS sequence"/>
</dbReference>
<evidence type="ECO:0000313" key="2">
    <source>
        <dbReference type="Proteomes" id="UP000765509"/>
    </source>
</evidence>
<dbReference type="InterPro" id="IPR021109">
    <property type="entry name" value="Peptidase_aspartic_dom_sf"/>
</dbReference>
<sequence length="165" mass="18481">MNHLPVIIHYTKWVVDFPSFPSFEWDLFIIVSTKGEDLILGYDFLYHFNLIIDWKSGFITYDSSGINSSTSNDLPTAVNSIALVGELKTPSLPPSVHNPSVMASQSSLLSRDEVLKEIKYVGEDAAISSLHLFQGDMDLPPLSFHALLEEKWALEEEPEKIATVL</sequence>
<comment type="caution">
    <text evidence="1">The sequence shown here is derived from an EMBL/GenBank/DDBJ whole genome shotgun (WGS) entry which is preliminary data.</text>
</comment>